<keyword evidence="2" id="KW-1185">Reference proteome</keyword>
<reference evidence="1" key="1">
    <citation type="journal article" date="2019" name="bioRxiv">
        <title>The Genome of the Zebra Mussel, Dreissena polymorpha: A Resource for Invasive Species Research.</title>
        <authorList>
            <person name="McCartney M.A."/>
            <person name="Auch B."/>
            <person name="Kono T."/>
            <person name="Mallez S."/>
            <person name="Zhang Y."/>
            <person name="Obille A."/>
            <person name="Becker A."/>
            <person name="Abrahante J.E."/>
            <person name="Garbe J."/>
            <person name="Badalamenti J.P."/>
            <person name="Herman A."/>
            <person name="Mangelson H."/>
            <person name="Liachko I."/>
            <person name="Sullivan S."/>
            <person name="Sone E.D."/>
            <person name="Koren S."/>
            <person name="Silverstein K.A.T."/>
            <person name="Beckman K.B."/>
            <person name="Gohl D.M."/>
        </authorList>
    </citation>
    <scope>NUCLEOTIDE SEQUENCE</scope>
    <source>
        <strain evidence="1">Duluth1</strain>
        <tissue evidence="1">Whole animal</tissue>
    </source>
</reference>
<protein>
    <submittedName>
        <fullName evidence="1">Uncharacterized protein</fullName>
    </submittedName>
</protein>
<organism evidence="1 2">
    <name type="scientific">Dreissena polymorpha</name>
    <name type="common">Zebra mussel</name>
    <name type="synonym">Mytilus polymorpha</name>
    <dbReference type="NCBI Taxonomy" id="45954"/>
    <lineage>
        <taxon>Eukaryota</taxon>
        <taxon>Metazoa</taxon>
        <taxon>Spiralia</taxon>
        <taxon>Lophotrochozoa</taxon>
        <taxon>Mollusca</taxon>
        <taxon>Bivalvia</taxon>
        <taxon>Autobranchia</taxon>
        <taxon>Heteroconchia</taxon>
        <taxon>Euheterodonta</taxon>
        <taxon>Imparidentia</taxon>
        <taxon>Neoheterodontei</taxon>
        <taxon>Myida</taxon>
        <taxon>Dreissenoidea</taxon>
        <taxon>Dreissenidae</taxon>
        <taxon>Dreissena</taxon>
    </lineage>
</organism>
<evidence type="ECO:0000313" key="1">
    <source>
        <dbReference type="EMBL" id="KAH3871168.1"/>
    </source>
</evidence>
<name>A0A9D4RKV6_DREPO</name>
<comment type="caution">
    <text evidence="1">The sequence shown here is derived from an EMBL/GenBank/DDBJ whole genome shotgun (WGS) entry which is preliminary data.</text>
</comment>
<evidence type="ECO:0000313" key="2">
    <source>
        <dbReference type="Proteomes" id="UP000828390"/>
    </source>
</evidence>
<accession>A0A9D4RKV6</accession>
<proteinExistence type="predicted"/>
<dbReference type="Proteomes" id="UP000828390">
    <property type="component" value="Unassembled WGS sequence"/>
</dbReference>
<dbReference type="AlphaFoldDB" id="A0A9D4RKV6"/>
<reference evidence="1" key="2">
    <citation type="submission" date="2020-11" db="EMBL/GenBank/DDBJ databases">
        <authorList>
            <person name="McCartney M.A."/>
            <person name="Auch B."/>
            <person name="Kono T."/>
            <person name="Mallez S."/>
            <person name="Becker A."/>
            <person name="Gohl D.M."/>
            <person name="Silverstein K.A.T."/>
            <person name="Koren S."/>
            <person name="Bechman K.B."/>
            <person name="Herman A."/>
            <person name="Abrahante J.E."/>
            <person name="Garbe J."/>
        </authorList>
    </citation>
    <scope>NUCLEOTIDE SEQUENCE</scope>
    <source>
        <strain evidence="1">Duluth1</strain>
        <tissue evidence="1">Whole animal</tissue>
    </source>
</reference>
<dbReference type="EMBL" id="JAIWYP010000002">
    <property type="protein sequence ID" value="KAH3871168.1"/>
    <property type="molecule type" value="Genomic_DNA"/>
</dbReference>
<gene>
    <name evidence="1" type="ORF">DPMN_034362</name>
</gene>
<sequence length="78" mass="9157">MLERRPHLLIPLLNAEVNKFTLTRVMVAEGSMYRQEKLKVKQKNEWYLRLWDLYNEGEMSVAQHLLLSDVSSTVGPIQ</sequence>